<evidence type="ECO:0000313" key="6">
    <source>
        <dbReference type="Proteomes" id="UP000075884"/>
    </source>
</evidence>
<dbReference type="VEuPathDB" id="VectorBase:ADIR009005"/>
<feature type="domain" description="FAD-dependent oxidoreductase 2 FAD-binding" evidence="4">
    <location>
        <begin position="33"/>
        <end position="105"/>
    </location>
</feature>
<dbReference type="STRING" id="7168.A0A182NMX0"/>
<feature type="region of interest" description="Disordered" evidence="3">
    <location>
        <begin position="1"/>
        <end position="36"/>
    </location>
</feature>
<dbReference type="PANTHER" id="PTHR22954:SF3">
    <property type="entry name" value="PROTEIN CBG08539"/>
    <property type="match status" value="1"/>
</dbReference>
<dbReference type="InterPro" id="IPR003953">
    <property type="entry name" value="FAD-dep_OxRdtase_2_FAD-bd"/>
</dbReference>
<sequence length="206" mass="23313">MPLTRSPTKPSDEQEAEASGFKGFDSSTTEEMSKMERMRGHLEWQLGRIEVMFSNQAGDMNAVRTIADRLKKISQQYDHLYAQILQAAAPEDIENLNTQYAEYDDKVYTLTTKIEARLSIHTPLPASPSPQSAVTVQARAKLPEIKLPNFDGNIRDWPAFRDAFRSLIYSSDQLTDCDNLHYLVASLTKDARAVIIELFRSMEPAL</sequence>
<accession>A0A182NMX0</accession>
<dbReference type="Pfam" id="PF03564">
    <property type="entry name" value="DUF1759"/>
    <property type="match status" value="1"/>
</dbReference>
<keyword evidence="1" id="KW-0285">Flavoprotein</keyword>
<evidence type="ECO:0000256" key="3">
    <source>
        <dbReference type="SAM" id="MobiDB-lite"/>
    </source>
</evidence>
<name>A0A182NMX0_9DIPT</name>
<dbReference type="InterPro" id="IPR005312">
    <property type="entry name" value="DUF1759"/>
</dbReference>
<reference evidence="6" key="1">
    <citation type="submission" date="2013-03" db="EMBL/GenBank/DDBJ databases">
        <title>The Genome Sequence of Anopheles dirus WRAIR2.</title>
        <authorList>
            <consortium name="The Broad Institute Genomics Platform"/>
            <person name="Neafsey D.E."/>
            <person name="Walton C."/>
            <person name="Walker B."/>
            <person name="Young S.K."/>
            <person name="Zeng Q."/>
            <person name="Gargeya S."/>
            <person name="Fitzgerald M."/>
            <person name="Haas B."/>
            <person name="Abouelleil A."/>
            <person name="Allen A.W."/>
            <person name="Alvarado L."/>
            <person name="Arachchi H.M."/>
            <person name="Berlin A.M."/>
            <person name="Chapman S.B."/>
            <person name="Gainer-Dewar J."/>
            <person name="Goldberg J."/>
            <person name="Griggs A."/>
            <person name="Gujja S."/>
            <person name="Hansen M."/>
            <person name="Howarth C."/>
            <person name="Imamovic A."/>
            <person name="Ireland A."/>
            <person name="Larimer J."/>
            <person name="McCowan C."/>
            <person name="Murphy C."/>
            <person name="Pearson M."/>
            <person name="Poon T.W."/>
            <person name="Priest M."/>
            <person name="Roberts A."/>
            <person name="Saif S."/>
            <person name="Shea T."/>
            <person name="Sisk P."/>
            <person name="Sykes S."/>
            <person name="Wortman J."/>
            <person name="Nusbaum C."/>
            <person name="Birren B."/>
        </authorList>
    </citation>
    <scope>NUCLEOTIDE SEQUENCE [LARGE SCALE GENOMIC DNA]</scope>
    <source>
        <strain evidence="6">WRAIR2</strain>
    </source>
</reference>
<reference evidence="5" key="2">
    <citation type="submission" date="2020-05" db="UniProtKB">
        <authorList>
            <consortium name="EnsemblMetazoa"/>
        </authorList>
    </citation>
    <scope>IDENTIFICATION</scope>
    <source>
        <strain evidence="5">WRAIR2</strain>
    </source>
</reference>
<evidence type="ECO:0000256" key="2">
    <source>
        <dbReference type="ARBA" id="ARBA00023002"/>
    </source>
</evidence>
<dbReference type="Proteomes" id="UP000075884">
    <property type="component" value="Unassembled WGS sequence"/>
</dbReference>
<evidence type="ECO:0000256" key="1">
    <source>
        <dbReference type="ARBA" id="ARBA00022630"/>
    </source>
</evidence>
<evidence type="ECO:0000259" key="4">
    <source>
        <dbReference type="Pfam" id="PF00890"/>
    </source>
</evidence>
<dbReference type="PANTHER" id="PTHR22954">
    <property type="entry name" value="RETROVIRAL PROTEASE-RELATED"/>
    <property type="match status" value="1"/>
</dbReference>
<evidence type="ECO:0000313" key="5">
    <source>
        <dbReference type="EnsemblMetazoa" id="ADIR009005-PA"/>
    </source>
</evidence>
<protein>
    <submittedName>
        <fullName evidence="5">FAD_binding_2 domain-containing protein</fullName>
    </submittedName>
</protein>
<keyword evidence="2" id="KW-0560">Oxidoreductase</keyword>
<proteinExistence type="predicted"/>
<dbReference type="EnsemblMetazoa" id="ADIR009005-RA">
    <property type="protein sequence ID" value="ADIR009005-PA"/>
    <property type="gene ID" value="ADIR009005"/>
</dbReference>
<organism evidence="5 6">
    <name type="scientific">Anopheles dirus</name>
    <dbReference type="NCBI Taxonomy" id="7168"/>
    <lineage>
        <taxon>Eukaryota</taxon>
        <taxon>Metazoa</taxon>
        <taxon>Ecdysozoa</taxon>
        <taxon>Arthropoda</taxon>
        <taxon>Hexapoda</taxon>
        <taxon>Insecta</taxon>
        <taxon>Pterygota</taxon>
        <taxon>Neoptera</taxon>
        <taxon>Endopterygota</taxon>
        <taxon>Diptera</taxon>
        <taxon>Nematocera</taxon>
        <taxon>Culicoidea</taxon>
        <taxon>Culicidae</taxon>
        <taxon>Anophelinae</taxon>
        <taxon>Anopheles</taxon>
    </lineage>
</organism>
<dbReference type="GO" id="GO:0016491">
    <property type="term" value="F:oxidoreductase activity"/>
    <property type="evidence" value="ECO:0007669"/>
    <property type="project" value="UniProtKB-KW"/>
</dbReference>
<dbReference type="AlphaFoldDB" id="A0A182NMX0"/>
<keyword evidence="6" id="KW-1185">Reference proteome</keyword>
<dbReference type="Pfam" id="PF00890">
    <property type="entry name" value="FAD_binding_2"/>
    <property type="match status" value="1"/>
</dbReference>